<sequence>MEPVNGVELPPMELYCDRNTGQTSSALTADIEDFDAIVSVTVSETLNQLAAHVEDERFQSQILSLAAQSNPDLQEDVQVAPTQERETQEKEELDLSSVIALISTQTAPTNTPVLPVIENKPHRPPRPTKLSSSSSSSTVASVPHPFSTLLPGALSAILRVTLPPHLTSNPKPRREPSAQGPLTLEQLQTELRDLRDEVEMMKSQHNKEITLLMNELDEEKRIRLSVQMEVAQMKKHKSK</sequence>
<feature type="coiled-coil region" evidence="1">
    <location>
        <begin position="184"/>
        <end position="222"/>
    </location>
</feature>
<reference evidence="3" key="2">
    <citation type="submission" date="2025-08" db="UniProtKB">
        <authorList>
            <consortium name="Ensembl"/>
        </authorList>
    </citation>
    <scope>IDENTIFICATION</scope>
</reference>
<keyword evidence="1" id="KW-0175">Coiled coil</keyword>
<proteinExistence type="predicted"/>
<reference evidence="4" key="1">
    <citation type="submission" date="2018-06" db="EMBL/GenBank/DDBJ databases">
        <title>Genome assembly of Danube salmon.</title>
        <authorList>
            <person name="Macqueen D.J."/>
            <person name="Gundappa M.K."/>
        </authorList>
    </citation>
    <scope>NUCLEOTIDE SEQUENCE [LARGE SCALE GENOMIC DNA]</scope>
</reference>
<dbReference type="AlphaFoldDB" id="A0A4W5RKK8"/>
<organism evidence="3 4">
    <name type="scientific">Hucho hucho</name>
    <name type="common">huchen</name>
    <dbReference type="NCBI Taxonomy" id="62062"/>
    <lineage>
        <taxon>Eukaryota</taxon>
        <taxon>Metazoa</taxon>
        <taxon>Chordata</taxon>
        <taxon>Craniata</taxon>
        <taxon>Vertebrata</taxon>
        <taxon>Euteleostomi</taxon>
        <taxon>Actinopterygii</taxon>
        <taxon>Neopterygii</taxon>
        <taxon>Teleostei</taxon>
        <taxon>Protacanthopterygii</taxon>
        <taxon>Salmoniformes</taxon>
        <taxon>Salmonidae</taxon>
        <taxon>Salmoninae</taxon>
        <taxon>Hucho</taxon>
    </lineage>
</organism>
<dbReference type="GeneTree" id="ENSGT00940000176119"/>
<evidence type="ECO:0000256" key="1">
    <source>
        <dbReference type="SAM" id="Coils"/>
    </source>
</evidence>
<dbReference type="Proteomes" id="UP000314982">
    <property type="component" value="Unassembled WGS sequence"/>
</dbReference>
<evidence type="ECO:0000313" key="4">
    <source>
        <dbReference type="Proteomes" id="UP000314982"/>
    </source>
</evidence>
<dbReference type="Ensembl" id="ENSHHUT00000087597.1">
    <property type="protein sequence ID" value="ENSHHUP00000084939.1"/>
    <property type="gene ID" value="ENSHHUG00000049231.1"/>
</dbReference>
<feature type="region of interest" description="Disordered" evidence="2">
    <location>
        <begin position="110"/>
        <end position="142"/>
    </location>
</feature>
<keyword evidence="4" id="KW-1185">Reference proteome</keyword>
<protein>
    <recommendedName>
        <fullName evidence="5">SH3 domain-containing kinase-binding protein 1-like</fullName>
    </recommendedName>
</protein>
<feature type="region of interest" description="Disordered" evidence="2">
    <location>
        <begin position="163"/>
        <end position="182"/>
    </location>
</feature>
<evidence type="ECO:0008006" key="5">
    <source>
        <dbReference type="Google" id="ProtNLM"/>
    </source>
</evidence>
<evidence type="ECO:0000313" key="3">
    <source>
        <dbReference type="Ensembl" id="ENSHHUP00000084939.1"/>
    </source>
</evidence>
<name>A0A4W5RKK8_9TELE</name>
<evidence type="ECO:0000256" key="2">
    <source>
        <dbReference type="SAM" id="MobiDB-lite"/>
    </source>
</evidence>
<accession>A0A4W5RKK8</accession>
<reference evidence="3" key="3">
    <citation type="submission" date="2025-09" db="UniProtKB">
        <authorList>
            <consortium name="Ensembl"/>
        </authorList>
    </citation>
    <scope>IDENTIFICATION</scope>
</reference>
<dbReference type="STRING" id="62062.ENSHHUP00000084939"/>